<comment type="similarity">
    <text evidence="2">Belongs to the two pore domain potassium channel (TC 1.A.1.7) family.</text>
</comment>
<feature type="transmembrane region" description="Helical" evidence="10">
    <location>
        <begin position="122"/>
        <end position="140"/>
    </location>
</feature>
<dbReference type="EnsemblPlants" id="OPUNC01G27450.1">
    <property type="protein sequence ID" value="OPUNC01G27450.1"/>
    <property type="gene ID" value="OPUNC01G27450"/>
</dbReference>
<evidence type="ECO:0000256" key="5">
    <source>
        <dbReference type="ARBA" id="ARBA00022989"/>
    </source>
</evidence>
<evidence type="ECO:0000313" key="12">
    <source>
        <dbReference type="EnsemblPlants" id="OPUNC01G27450.1"/>
    </source>
</evidence>
<dbReference type="GO" id="GO:0005886">
    <property type="term" value="C:plasma membrane"/>
    <property type="evidence" value="ECO:0007669"/>
    <property type="project" value="TreeGrafter"/>
</dbReference>
<dbReference type="Gene3D" id="1.10.287.70">
    <property type="match status" value="2"/>
</dbReference>
<feature type="transmembrane region" description="Helical" evidence="10">
    <location>
        <begin position="152"/>
        <end position="171"/>
    </location>
</feature>
<evidence type="ECO:0000256" key="4">
    <source>
        <dbReference type="ARBA" id="ARBA00022692"/>
    </source>
</evidence>
<dbReference type="FunFam" id="1.10.287.70:FF:000138">
    <property type="entry name" value="Two-pore potassium channel 2-like"/>
    <property type="match status" value="1"/>
</dbReference>
<dbReference type="PANTHER" id="PTHR11003:SF303">
    <property type="entry name" value="OS01G0696100 PROTEIN"/>
    <property type="match status" value="1"/>
</dbReference>
<dbReference type="eggNOG" id="KOG1418">
    <property type="taxonomic scope" value="Eukaryota"/>
</dbReference>
<feature type="compositionally biased region" description="Polar residues" evidence="9">
    <location>
        <begin position="43"/>
        <end position="75"/>
    </location>
</feature>
<keyword evidence="7 10" id="KW-0472">Membrane</keyword>
<feature type="domain" description="Potassium channel" evidence="11">
    <location>
        <begin position="251"/>
        <end position="311"/>
    </location>
</feature>
<dbReference type="SUPFAM" id="SSF81324">
    <property type="entry name" value="Voltage-gated potassium channels"/>
    <property type="match status" value="2"/>
</dbReference>
<dbReference type="Pfam" id="PF07885">
    <property type="entry name" value="Ion_trans_2"/>
    <property type="match status" value="2"/>
</dbReference>
<feature type="domain" description="Potassium channel" evidence="11">
    <location>
        <begin position="126"/>
        <end position="201"/>
    </location>
</feature>
<feature type="compositionally biased region" description="Basic and acidic residues" evidence="9">
    <location>
        <begin position="31"/>
        <end position="42"/>
    </location>
</feature>
<evidence type="ECO:0000256" key="10">
    <source>
        <dbReference type="SAM" id="Phobius"/>
    </source>
</evidence>
<reference evidence="12" key="2">
    <citation type="submission" date="2018-05" db="EMBL/GenBank/DDBJ databases">
        <title>OpunRS2 (Oryza punctata Reference Sequence Version 2).</title>
        <authorList>
            <person name="Zhang J."/>
            <person name="Kudrna D."/>
            <person name="Lee S."/>
            <person name="Talag J."/>
            <person name="Welchert J."/>
            <person name="Wing R.A."/>
        </authorList>
    </citation>
    <scope>NUCLEOTIDE SEQUENCE [LARGE SCALE GENOMIC DNA]</scope>
</reference>
<evidence type="ECO:0000259" key="11">
    <source>
        <dbReference type="Pfam" id="PF07885"/>
    </source>
</evidence>
<keyword evidence="5 10" id="KW-1133">Transmembrane helix</keyword>
<evidence type="ECO:0000256" key="9">
    <source>
        <dbReference type="SAM" id="MobiDB-lite"/>
    </source>
</evidence>
<accession>A0A0E0JMU1</accession>
<dbReference type="PANTHER" id="PTHR11003">
    <property type="entry name" value="POTASSIUM CHANNEL, SUBFAMILY K"/>
    <property type="match status" value="1"/>
</dbReference>
<evidence type="ECO:0000256" key="6">
    <source>
        <dbReference type="ARBA" id="ARBA00023065"/>
    </source>
</evidence>
<feature type="transmembrane region" description="Helical" evidence="10">
    <location>
        <begin position="297"/>
        <end position="318"/>
    </location>
</feature>
<evidence type="ECO:0000256" key="2">
    <source>
        <dbReference type="ARBA" id="ARBA00010159"/>
    </source>
</evidence>
<dbReference type="OMA" id="CISKSEY"/>
<evidence type="ECO:0000313" key="13">
    <source>
        <dbReference type="Proteomes" id="UP000026962"/>
    </source>
</evidence>
<dbReference type="AlphaFoldDB" id="A0A0E0JMU1"/>
<sequence length="477" mass="52886">MRTASCELMNPRSNMSSMEEHLLPLVHRDQIYSSRQDRRKSSDVPNRFTTSFHPSTNSKGNPNTPNHSLPTSGNSNIVTTQAFQRVHSSPSMFTSIKETPCADEFDEQSHAAQHVPSFARQAIVSVILYISIGVLVYITNVEGFKGRSTLKLVDGLYFTIISLCTIGYGDIVPCTTFTKVFTCLFLLIGVRFIDIVLNELLTNVLDKQRTVLLSTMDDNKLNRVFDTYMINAEKKRSRGRMKVLLALGVVAGTISICTIIVHEVEGLNWIDSFYLSVISVTTVGYGDYGFSTPAGRLSATVCLLVSTLAVAKAFLFLTDLRMDRRNRKTTKWILQKKMDNEPLAADLDHDASVSKSDFLIYKLKEIGKIDDKDIAMISDQFDQLGLAKSCSRSSSNVRGAGSPSLVDAANANRRGVALARRLPHAAAGEAADLDGDRRVRVADFVLYKLKELGKICQEEISEFLEEFNKLDADLVVA</sequence>
<keyword evidence="6" id="KW-0406">Ion transport</keyword>
<dbReference type="FunFam" id="1.10.287.70:FF:000167">
    <property type="entry name" value="Two-pore potassium channel 2-like"/>
    <property type="match status" value="1"/>
</dbReference>
<feature type="region of interest" description="Disordered" evidence="9">
    <location>
        <begin position="31"/>
        <end position="75"/>
    </location>
</feature>
<evidence type="ECO:0000256" key="7">
    <source>
        <dbReference type="ARBA" id="ARBA00023136"/>
    </source>
</evidence>
<protein>
    <recommendedName>
        <fullName evidence="11">Potassium channel domain-containing protein</fullName>
    </recommendedName>
</protein>
<name>A0A0E0JMU1_ORYPU</name>
<dbReference type="STRING" id="4537.A0A0E0JMU1"/>
<keyword evidence="13" id="KW-1185">Reference proteome</keyword>
<evidence type="ECO:0000256" key="1">
    <source>
        <dbReference type="ARBA" id="ARBA00004141"/>
    </source>
</evidence>
<keyword evidence="3" id="KW-0813">Transport</keyword>
<proteinExistence type="inferred from homology"/>
<feature type="transmembrane region" description="Helical" evidence="10">
    <location>
        <begin position="243"/>
        <end position="262"/>
    </location>
</feature>
<evidence type="ECO:0000256" key="3">
    <source>
        <dbReference type="ARBA" id="ARBA00022448"/>
    </source>
</evidence>
<reference evidence="12" key="1">
    <citation type="submission" date="2015-04" db="UniProtKB">
        <authorList>
            <consortium name="EnsemblPlants"/>
        </authorList>
    </citation>
    <scope>IDENTIFICATION</scope>
</reference>
<evidence type="ECO:0000256" key="8">
    <source>
        <dbReference type="ARBA" id="ARBA00023303"/>
    </source>
</evidence>
<dbReference type="InterPro" id="IPR003280">
    <property type="entry name" value="2pore_dom_K_chnl"/>
</dbReference>
<organism evidence="12">
    <name type="scientific">Oryza punctata</name>
    <name type="common">Red rice</name>
    <dbReference type="NCBI Taxonomy" id="4537"/>
    <lineage>
        <taxon>Eukaryota</taxon>
        <taxon>Viridiplantae</taxon>
        <taxon>Streptophyta</taxon>
        <taxon>Embryophyta</taxon>
        <taxon>Tracheophyta</taxon>
        <taxon>Spermatophyta</taxon>
        <taxon>Magnoliopsida</taxon>
        <taxon>Liliopsida</taxon>
        <taxon>Poales</taxon>
        <taxon>Poaceae</taxon>
        <taxon>BOP clade</taxon>
        <taxon>Oryzoideae</taxon>
        <taxon>Oryzeae</taxon>
        <taxon>Oryzinae</taxon>
        <taxon>Oryza</taxon>
    </lineage>
</organism>
<dbReference type="InterPro" id="IPR013099">
    <property type="entry name" value="K_chnl_dom"/>
</dbReference>
<dbReference type="PRINTS" id="PR01333">
    <property type="entry name" value="2POREKCHANEL"/>
</dbReference>
<comment type="subcellular location">
    <subcellularLocation>
        <location evidence="1">Membrane</location>
        <topology evidence="1">Multi-pass membrane protein</topology>
    </subcellularLocation>
</comment>
<keyword evidence="4 10" id="KW-0812">Transmembrane</keyword>
<dbReference type="Proteomes" id="UP000026962">
    <property type="component" value="Chromosome 1"/>
</dbReference>
<dbReference type="GO" id="GO:0015271">
    <property type="term" value="F:outward rectifier potassium channel activity"/>
    <property type="evidence" value="ECO:0007669"/>
    <property type="project" value="TreeGrafter"/>
</dbReference>
<dbReference type="Gramene" id="OPUNC01G27450.1">
    <property type="protein sequence ID" value="OPUNC01G27450.1"/>
    <property type="gene ID" value="OPUNC01G27450"/>
</dbReference>
<dbReference type="GO" id="GO:0030322">
    <property type="term" value="P:stabilization of membrane potential"/>
    <property type="evidence" value="ECO:0007669"/>
    <property type="project" value="TreeGrafter"/>
</dbReference>
<dbReference type="GO" id="GO:0022841">
    <property type="term" value="F:potassium ion leak channel activity"/>
    <property type="evidence" value="ECO:0007669"/>
    <property type="project" value="TreeGrafter"/>
</dbReference>
<keyword evidence="8" id="KW-0407">Ion channel</keyword>
<dbReference type="HOGENOM" id="CLU_033675_1_0_1"/>
<dbReference type="GO" id="GO:0009705">
    <property type="term" value="C:plant-type vacuole membrane"/>
    <property type="evidence" value="ECO:0007669"/>
    <property type="project" value="TreeGrafter"/>
</dbReference>